<keyword evidence="1" id="KW-1133">Transmembrane helix</keyword>
<evidence type="ECO:0000256" key="1">
    <source>
        <dbReference type="SAM" id="Phobius"/>
    </source>
</evidence>
<dbReference type="AlphaFoldDB" id="A0A3A1QU02"/>
<keyword evidence="3" id="KW-1185">Reference proteome</keyword>
<proteinExistence type="predicted"/>
<gene>
    <name evidence="2" type="ORF">D3H55_15350</name>
</gene>
<organism evidence="2 3">
    <name type="scientific">Bacillus salacetis</name>
    <dbReference type="NCBI Taxonomy" id="2315464"/>
    <lineage>
        <taxon>Bacteria</taxon>
        <taxon>Bacillati</taxon>
        <taxon>Bacillota</taxon>
        <taxon>Bacilli</taxon>
        <taxon>Bacillales</taxon>
        <taxon>Bacillaceae</taxon>
        <taxon>Bacillus</taxon>
    </lineage>
</organism>
<dbReference type="RefSeq" id="WP_119548201.1">
    <property type="nucleotide sequence ID" value="NZ_QXIR01000022.1"/>
</dbReference>
<feature type="transmembrane region" description="Helical" evidence="1">
    <location>
        <begin position="7"/>
        <end position="27"/>
    </location>
</feature>
<sequence length="90" mass="10420">MKNMKKYLLCTALITIVLFFGGFYFFADNINSPVNKETFIPFENVYMYQLLENGDAAINIIHIFMYSLVLAIPVFILFKLLGNLLKRSKV</sequence>
<dbReference type="EMBL" id="QXIR01000022">
    <property type="protein sequence ID" value="RIW31347.1"/>
    <property type="molecule type" value="Genomic_DNA"/>
</dbReference>
<feature type="transmembrane region" description="Helical" evidence="1">
    <location>
        <begin position="56"/>
        <end position="81"/>
    </location>
</feature>
<dbReference type="Proteomes" id="UP000265801">
    <property type="component" value="Unassembled WGS sequence"/>
</dbReference>
<reference evidence="2 3" key="1">
    <citation type="submission" date="2018-09" db="EMBL/GenBank/DDBJ databases">
        <title>Bacillus saliacetes sp. nov., isolated from Thai shrimp paste (Ka-pi).</title>
        <authorList>
            <person name="Daroonpunt R."/>
            <person name="Tanasupawat S."/>
            <person name="Yiamsombut S."/>
        </authorList>
    </citation>
    <scope>NUCLEOTIDE SEQUENCE [LARGE SCALE GENOMIC DNA]</scope>
    <source>
        <strain evidence="2 3">SKP7-4</strain>
    </source>
</reference>
<accession>A0A3A1QU02</accession>
<evidence type="ECO:0000313" key="2">
    <source>
        <dbReference type="EMBL" id="RIW31347.1"/>
    </source>
</evidence>
<protein>
    <submittedName>
        <fullName evidence="2">Uncharacterized protein</fullName>
    </submittedName>
</protein>
<keyword evidence="1" id="KW-0812">Transmembrane</keyword>
<keyword evidence="1" id="KW-0472">Membrane</keyword>
<name>A0A3A1QU02_9BACI</name>
<comment type="caution">
    <text evidence="2">The sequence shown here is derived from an EMBL/GenBank/DDBJ whole genome shotgun (WGS) entry which is preliminary data.</text>
</comment>
<evidence type="ECO:0000313" key="3">
    <source>
        <dbReference type="Proteomes" id="UP000265801"/>
    </source>
</evidence>